<keyword evidence="3" id="KW-0547">Nucleotide-binding</keyword>
<dbReference type="PROSITE" id="PS00211">
    <property type="entry name" value="ABC_TRANSPORTER_1"/>
    <property type="match status" value="1"/>
</dbReference>
<evidence type="ECO:0000256" key="2">
    <source>
        <dbReference type="ARBA" id="ARBA00022692"/>
    </source>
</evidence>
<evidence type="ECO:0000256" key="7">
    <source>
        <dbReference type="SAM" id="MobiDB-lite"/>
    </source>
</evidence>
<feature type="compositionally biased region" description="Polar residues" evidence="7">
    <location>
        <begin position="1"/>
        <end position="12"/>
    </location>
</feature>
<dbReference type="PANTHER" id="PTHR43394">
    <property type="entry name" value="ATP-DEPENDENT PERMEASE MDL1, MITOCHONDRIAL"/>
    <property type="match status" value="1"/>
</dbReference>
<evidence type="ECO:0000256" key="8">
    <source>
        <dbReference type="SAM" id="Phobius"/>
    </source>
</evidence>
<evidence type="ECO:0000259" key="9">
    <source>
        <dbReference type="PROSITE" id="PS50893"/>
    </source>
</evidence>
<dbReference type="InterPro" id="IPR003593">
    <property type="entry name" value="AAA+_ATPase"/>
</dbReference>
<feature type="transmembrane region" description="Helical" evidence="8">
    <location>
        <begin position="84"/>
        <end position="102"/>
    </location>
</feature>
<dbReference type="Gene3D" id="3.40.50.300">
    <property type="entry name" value="P-loop containing nucleotide triphosphate hydrolases"/>
    <property type="match status" value="2"/>
</dbReference>
<dbReference type="InterPro" id="IPR003439">
    <property type="entry name" value="ABC_transporter-like_ATP-bd"/>
</dbReference>
<dbReference type="CDD" id="cd18546">
    <property type="entry name" value="ABC_6TM_Rv0194_D2_like"/>
    <property type="match status" value="1"/>
</dbReference>
<feature type="transmembrane region" description="Helical" evidence="8">
    <location>
        <begin position="48"/>
        <end position="72"/>
    </location>
</feature>
<feature type="transmembrane region" description="Helical" evidence="8">
    <location>
        <begin position="962"/>
        <end position="980"/>
    </location>
</feature>
<feature type="domain" description="ABC transmembrane type-1" evidence="10">
    <location>
        <begin position="49"/>
        <end position="329"/>
    </location>
</feature>
<feature type="region of interest" description="Disordered" evidence="7">
    <location>
        <begin position="1"/>
        <end position="23"/>
    </location>
</feature>
<dbReference type="Pfam" id="PF00664">
    <property type="entry name" value="ABC_membrane"/>
    <property type="match status" value="2"/>
</dbReference>
<dbReference type="InterPro" id="IPR036640">
    <property type="entry name" value="ABC1_TM_sf"/>
</dbReference>
<feature type="transmembrane region" description="Helical" evidence="8">
    <location>
        <begin position="852"/>
        <end position="870"/>
    </location>
</feature>
<keyword evidence="11" id="KW-0808">Transferase</keyword>
<dbReference type="GO" id="GO:0005524">
    <property type="term" value="F:ATP binding"/>
    <property type="evidence" value="ECO:0007669"/>
    <property type="project" value="UniProtKB-KW"/>
</dbReference>
<accession>A0ABT1IZC1</accession>
<dbReference type="PROSITE" id="PS50893">
    <property type="entry name" value="ABC_TRANSPORTER_2"/>
    <property type="match status" value="2"/>
</dbReference>
<dbReference type="SUPFAM" id="SSF52540">
    <property type="entry name" value="P-loop containing nucleoside triphosphate hydrolases"/>
    <property type="match status" value="2"/>
</dbReference>
<sequence>MPETHGSTAELSRSSDGRARPAESAPARAEAGWLRRLSGYCWRYRRNVLLSFGASLVGMAVTTLVPLITKLIIDDVITAHTRSLAPWAALLLVAAAVVFLCTQVRRYYGGQLALDVQHDMRADLFRSLTALDGHRQDRLDTGQVVGRATSDLQLINGLLSMLPMMTGYALMFGMSIAVMLWLSLPLTLIALVMAPALWWIATLSRKRLFPATWAAQQEAAAVAGVVDAAVGGVRVVKGFGQEAQERAKLEGVSRGLFAARLRSIRLTSRYNPAMQTIPALGQVAVLAFGGWLAVRGNVSLGTFVAFSTYLAQMTGPVRMLAMVITVGQQARAGVERVLQLIDERPLVQEAPGAHPLDLADTRPGTPALELDGVEFHYRGDEPDDERSTAPVLDGLTLRIAPGETLALVGSSGSGKSTVAQLVPRFYDPTGGTVRLYGQDLRELTLDSVRAAIGTVPEESFLFSESVRTNIAYGHPEATEEQILAAARIAQADGFVRELPEGYDTRVGEQGLTLSGGQRQRIALARAILTDPRILLLDDATSAVDPQVEAEIHDALGSVMAGRTTLLIAHRRSTLQLADRIAVLDAGRLVDLGTHEELEARCPQYRALITDPDALAAPERTVEAEDESTAGVGAVAGVGAAVGAAPGVVAAVAVAGAAGSGGAKAAGATPELLAKVAALPAATDTPDIPVEQAEAGDPRFNLRRLLAPFRGPLGLALLLVALDTAAGLTLPILIRHGIDDGVSKAAISGVAVAALLALAVVLLDWLVQSAETRVSGRTGERVLYTLRLKIFAHLNRLGLDYYERELTGRIMTRMTTDVDSISSFLQTGVVTAVVSVLTFFGIFAALLIIDAGLALAVFAVLPLLIIATLVFRKKSAQQYQISRDLISTVNADLQENVAGMRIVQAFRRQSTNTNRFVERGLAYRDARARAQFYISLYFPFVQFLSSVASALVLIVGASRVDSGSLTIGALVAYLLYIDLFFAPVNQLSQIFDGYQQAAVGLGRIRELLRTPTSTPEAEQPVAVEKLRGEISFENVAFAYNAVDGGAGTEDGAGSPDVLTGIDLHIPAGQTVALVGETGAGKSTLVKLVARFYDATGGTVRVDGTDLTEYDLAGYRHRLGVVPQEAYLFAGTVRDSIAYGRPDATDAEVEAAARAVGAHEMITKLSDGYRHEVAPRGRNLSAGQRQLIALARAELVDPDILLLDEATAALDLATEAAVNRAAERLSGGRTTLVIAHRLSTAERADRIVVLDRGRIVEDGTHGELLAREGAYAALWQAFIAEGHHHPAPVGG</sequence>
<name>A0ABT1IZC1_9ACTN</name>
<keyword evidence="5 8" id="KW-1133">Transmembrane helix</keyword>
<organism evidence="11 12">
    <name type="scientific">Kitasatospora paracochleata</name>
    <dbReference type="NCBI Taxonomy" id="58354"/>
    <lineage>
        <taxon>Bacteria</taxon>
        <taxon>Bacillati</taxon>
        <taxon>Actinomycetota</taxon>
        <taxon>Actinomycetes</taxon>
        <taxon>Kitasatosporales</taxon>
        <taxon>Streptomycetaceae</taxon>
        <taxon>Kitasatospora</taxon>
    </lineage>
</organism>
<feature type="domain" description="ABC transmembrane type-1" evidence="10">
    <location>
        <begin position="714"/>
        <end position="995"/>
    </location>
</feature>
<gene>
    <name evidence="11" type="ORF">FHR36_003391</name>
</gene>
<evidence type="ECO:0000256" key="3">
    <source>
        <dbReference type="ARBA" id="ARBA00022741"/>
    </source>
</evidence>
<evidence type="ECO:0000313" key="11">
    <source>
        <dbReference type="EMBL" id="MCP2310258.1"/>
    </source>
</evidence>
<feature type="domain" description="ABC transporter" evidence="9">
    <location>
        <begin position="1029"/>
        <end position="1275"/>
    </location>
</feature>
<protein>
    <submittedName>
        <fullName evidence="11">ATP-binding cassette subfamily B protein</fullName>
    </submittedName>
</protein>
<dbReference type="InterPro" id="IPR039421">
    <property type="entry name" value="Type_1_exporter"/>
</dbReference>
<dbReference type="PROSITE" id="PS50929">
    <property type="entry name" value="ABC_TM1F"/>
    <property type="match status" value="2"/>
</dbReference>
<feature type="transmembrane region" description="Helical" evidence="8">
    <location>
        <begin position="154"/>
        <end position="172"/>
    </location>
</feature>
<dbReference type="Proteomes" id="UP001206483">
    <property type="component" value="Unassembled WGS sequence"/>
</dbReference>
<dbReference type="CDD" id="cd18543">
    <property type="entry name" value="ABC_6TM_Rv0194_D1_like"/>
    <property type="match status" value="1"/>
</dbReference>
<evidence type="ECO:0000313" key="12">
    <source>
        <dbReference type="Proteomes" id="UP001206483"/>
    </source>
</evidence>
<keyword evidence="4 11" id="KW-0067">ATP-binding</keyword>
<feature type="domain" description="ABC transporter" evidence="9">
    <location>
        <begin position="368"/>
        <end position="610"/>
    </location>
</feature>
<dbReference type="InterPro" id="IPR017871">
    <property type="entry name" value="ABC_transporter-like_CS"/>
</dbReference>
<feature type="transmembrane region" description="Helical" evidence="8">
    <location>
        <begin position="745"/>
        <end position="766"/>
    </location>
</feature>
<feature type="transmembrane region" description="Helical" evidence="8">
    <location>
        <begin position="933"/>
        <end position="956"/>
    </location>
</feature>
<keyword evidence="6 8" id="KW-0472">Membrane</keyword>
<dbReference type="GO" id="GO:0032259">
    <property type="term" value="P:methylation"/>
    <property type="evidence" value="ECO:0007669"/>
    <property type="project" value="UniProtKB-KW"/>
</dbReference>
<dbReference type="SMART" id="SM00382">
    <property type="entry name" value="AAA"/>
    <property type="match status" value="2"/>
</dbReference>
<evidence type="ECO:0000256" key="1">
    <source>
        <dbReference type="ARBA" id="ARBA00004651"/>
    </source>
</evidence>
<keyword evidence="11" id="KW-0489">Methyltransferase</keyword>
<dbReference type="RefSeq" id="WP_253798052.1">
    <property type="nucleotide sequence ID" value="NZ_BAAAUB010000127.1"/>
</dbReference>
<evidence type="ECO:0000256" key="6">
    <source>
        <dbReference type="ARBA" id="ARBA00023136"/>
    </source>
</evidence>
<dbReference type="Gene3D" id="1.20.1560.10">
    <property type="entry name" value="ABC transporter type 1, transmembrane domain"/>
    <property type="match status" value="2"/>
</dbReference>
<evidence type="ECO:0000256" key="4">
    <source>
        <dbReference type="ARBA" id="ARBA00022840"/>
    </source>
</evidence>
<dbReference type="InterPro" id="IPR027417">
    <property type="entry name" value="P-loop_NTPase"/>
</dbReference>
<dbReference type="InterPro" id="IPR011527">
    <property type="entry name" value="ABC1_TM_dom"/>
</dbReference>
<comment type="caution">
    <text evidence="11">The sequence shown here is derived from an EMBL/GenBank/DDBJ whole genome shotgun (WGS) entry which is preliminary data.</text>
</comment>
<evidence type="ECO:0000256" key="5">
    <source>
        <dbReference type="ARBA" id="ARBA00022989"/>
    </source>
</evidence>
<dbReference type="Pfam" id="PF00005">
    <property type="entry name" value="ABC_tran"/>
    <property type="match status" value="2"/>
</dbReference>
<dbReference type="GO" id="GO:0008168">
    <property type="term" value="F:methyltransferase activity"/>
    <property type="evidence" value="ECO:0007669"/>
    <property type="project" value="UniProtKB-KW"/>
</dbReference>
<keyword evidence="12" id="KW-1185">Reference proteome</keyword>
<dbReference type="EMBL" id="JAMZDX010000003">
    <property type="protein sequence ID" value="MCP2310258.1"/>
    <property type="molecule type" value="Genomic_DNA"/>
</dbReference>
<proteinExistence type="predicted"/>
<evidence type="ECO:0000259" key="10">
    <source>
        <dbReference type="PROSITE" id="PS50929"/>
    </source>
</evidence>
<comment type="subcellular location">
    <subcellularLocation>
        <location evidence="1">Cell membrane</location>
        <topology evidence="1">Multi-pass membrane protein</topology>
    </subcellularLocation>
</comment>
<keyword evidence="2 8" id="KW-0812">Transmembrane</keyword>
<reference evidence="11 12" key="1">
    <citation type="submission" date="2022-06" db="EMBL/GenBank/DDBJ databases">
        <title>Sequencing the genomes of 1000 actinobacteria strains.</title>
        <authorList>
            <person name="Klenk H.-P."/>
        </authorList>
    </citation>
    <scope>NUCLEOTIDE SEQUENCE [LARGE SCALE GENOMIC DNA]</scope>
    <source>
        <strain evidence="11 12">DSM 41656</strain>
    </source>
</reference>
<dbReference type="PANTHER" id="PTHR43394:SF1">
    <property type="entry name" value="ATP-BINDING CASSETTE SUB-FAMILY B MEMBER 10, MITOCHONDRIAL"/>
    <property type="match status" value="1"/>
</dbReference>
<feature type="transmembrane region" description="Helical" evidence="8">
    <location>
        <begin position="178"/>
        <end position="200"/>
    </location>
</feature>
<feature type="transmembrane region" description="Helical" evidence="8">
    <location>
        <begin position="712"/>
        <end position="733"/>
    </location>
</feature>
<feature type="transmembrane region" description="Helical" evidence="8">
    <location>
        <begin position="822"/>
        <end position="846"/>
    </location>
</feature>
<dbReference type="SUPFAM" id="SSF90123">
    <property type="entry name" value="ABC transporter transmembrane region"/>
    <property type="match status" value="2"/>
</dbReference>